<evidence type="ECO:0000313" key="2">
    <source>
        <dbReference type="EMBL" id="CDM93437.1"/>
    </source>
</evidence>
<keyword evidence="3" id="KW-1185">Reference proteome</keyword>
<dbReference type="Gene3D" id="3.40.50.300">
    <property type="entry name" value="P-loop containing nucleotide triphosphate hydrolases"/>
    <property type="match status" value="1"/>
</dbReference>
<dbReference type="Proteomes" id="UP000032946">
    <property type="component" value="Chromosome"/>
</dbReference>
<dbReference type="InterPro" id="IPR003395">
    <property type="entry name" value="RecF/RecN/SMC_N"/>
</dbReference>
<sequence length="191" mass="21303">MSRAIAFRRRAYLVGWVEVRNPTTTSLSYVGFHPTYPGGKAIAYLVGWVEVRNPTTTSLSYVGFHPTYPGGKAIAYLVGWVEVRNPTTTSLSYVGFHPISDVGFHPTYPVVGFHPTYMAYMSGGEKSLTALQPYRPSPFYAFDEVDMFFDGANVELLAKMIKGEAEQAQFIVVSLRRPMMEASQQTWGHTS</sequence>
<dbReference type="AlphaFoldDB" id="A0A9P1NZA1"/>
<dbReference type="SUPFAM" id="SSF52540">
    <property type="entry name" value="P-loop containing nucleoside triphosphate hydrolases"/>
    <property type="match status" value="1"/>
</dbReference>
<feature type="domain" description="RecF/RecN/SMC N-terminal" evidence="1">
    <location>
        <begin position="120"/>
        <end position="188"/>
    </location>
</feature>
<protein>
    <submittedName>
        <fullName evidence="2">Chromosome segregation protein SMC (Modular protein)</fullName>
    </submittedName>
</protein>
<dbReference type="Pfam" id="PF02463">
    <property type="entry name" value="SMC_N"/>
    <property type="match status" value="1"/>
</dbReference>
<evidence type="ECO:0000313" key="3">
    <source>
        <dbReference type="Proteomes" id="UP000032946"/>
    </source>
</evidence>
<proteinExistence type="predicted"/>
<dbReference type="PANTHER" id="PTHR43977">
    <property type="entry name" value="STRUCTURAL MAINTENANCE OF CHROMOSOMES PROTEIN 3"/>
    <property type="match status" value="1"/>
</dbReference>
<evidence type="ECO:0000259" key="1">
    <source>
        <dbReference type="Pfam" id="PF02463"/>
    </source>
</evidence>
<reference evidence="2 3" key="1">
    <citation type="submission" date="2014-02" db="EMBL/GenBank/DDBJ databases">
        <authorList>
            <person name="Genoscope - CEA"/>
        </authorList>
    </citation>
    <scope>NUCLEOTIDE SEQUENCE [LARGE SCALE GENOMIC DNA]</scope>
    <source>
        <strain evidence="2 3">PCC 8005</strain>
    </source>
</reference>
<accession>A0A9P1NZA1</accession>
<dbReference type="EMBL" id="FO818640">
    <property type="protein sequence ID" value="CDM93437.1"/>
    <property type="molecule type" value="Genomic_DNA"/>
</dbReference>
<organism evidence="2 3">
    <name type="scientific">Limnospira indica PCC 8005</name>
    <dbReference type="NCBI Taxonomy" id="376219"/>
    <lineage>
        <taxon>Bacteria</taxon>
        <taxon>Bacillati</taxon>
        <taxon>Cyanobacteriota</taxon>
        <taxon>Cyanophyceae</taxon>
        <taxon>Oscillatoriophycideae</taxon>
        <taxon>Oscillatoriales</taxon>
        <taxon>Sirenicapillariaceae</taxon>
        <taxon>Limnospira</taxon>
    </lineage>
</organism>
<dbReference type="InterPro" id="IPR027417">
    <property type="entry name" value="P-loop_NTPase"/>
</dbReference>
<name>A0A9P1NZA1_9CYAN</name>
<gene>
    <name evidence="2" type="ORF">ARTHRO_11110</name>
</gene>